<name>A0ABW0UFZ3_9STRE</name>
<protein>
    <recommendedName>
        <fullName evidence="8">Peptidase</fullName>
    </recommendedName>
</protein>
<evidence type="ECO:0008006" key="8">
    <source>
        <dbReference type="Google" id="ProtNLM"/>
    </source>
</evidence>
<evidence type="ECO:0000256" key="3">
    <source>
        <dbReference type="ARBA" id="ARBA00022729"/>
    </source>
</evidence>
<evidence type="ECO:0000313" key="6">
    <source>
        <dbReference type="EMBL" id="MFC5632088.1"/>
    </source>
</evidence>
<comment type="caution">
    <text evidence="6">The sequence shown here is derived from an EMBL/GenBank/DDBJ whole genome shotgun (WGS) entry which is preliminary data.</text>
</comment>
<feature type="transmembrane region" description="Helical" evidence="5">
    <location>
        <begin position="7"/>
        <end position="27"/>
    </location>
</feature>
<dbReference type="RefSeq" id="WP_156805869.1">
    <property type="nucleotide sequence ID" value="NZ_JBHSOJ010000033.1"/>
</dbReference>
<dbReference type="Gene3D" id="1.10.10.1270">
    <property type="entry name" value="Sbi, C3 binding domain IV"/>
    <property type="match status" value="1"/>
</dbReference>
<accession>A0ABW0UFZ3</accession>
<evidence type="ECO:0000313" key="7">
    <source>
        <dbReference type="Proteomes" id="UP001596110"/>
    </source>
</evidence>
<reference evidence="7" key="1">
    <citation type="journal article" date="2019" name="Int. J. Syst. Evol. Microbiol.">
        <title>The Global Catalogue of Microorganisms (GCM) 10K type strain sequencing project: providing services to taxonomists for standard genome sequencing and annotation.</title>
        <authorList>
            <consortium name="The Broad Institute Genomics Platform"/>
            <consortium name="The Broad Institute Genome Sequencing Center for Infectious Disease"/>
            <person name="Wu L."/>
            <person name="Ma J."/>
        </authorList>
    </citation>
    <scope>NUCLEOTIDE SEQUENCE [LARGE SCALE GENOMIC DNA]</scope>
    <source>
        <strain evidence="7">DT43</strain>
    </source>
</reference>
<keyword evidence="2" id="KW-0964">Secreted</keyword>
<proteinExistence type="predicted"/>
<keyword evidence="7" id="KW-1185">Reference proteome</keyword>
<comment type="subcellular location">
    <subcellularLocation>
        <location evidence="1">Secreted</location>
    </subcellularLocation>
</comment>
<gene>
    <name evidence="6" type="ORF">ACFPQ3_11200</name>
</gene>
<evidence type="ECO:0000256" key="2">
    <source>
        <dbReference type="ARBA" id="ARBA00022525"/>
    </source>
</evidence>
<evidence type="ECO:0000256" key="1">
    <source>
        <dbReference type="ARBA" id="ARBA00004613"/>
    </source>
</evidence>
<evidence type="ECO:0000256" key="5">
    <source>
        <dbReference type="SAM" id="Phobius"/>
    </source>
</evidence>
<dbReference type="EMBL" id="JBHSOJ010000033">
    <property type="protein sequence ID" value="MFC5632088.1"/>
    <property type="molecule type" value="Genomic_DNA"/>
</dbReference>
<keyword evidence="3" id="KW-0732">Signal</keyword>
<sequence length="176" mass="19421">MKSKSEYFYLFLSVIVLSALAALYLVFGRNFGAYQASTQTANSREISTTEEELSPEEKQLMELENALSDLENTPSNEKLVALQDQVANIADQTKKDELQKRLDTASTELANQTAAETAVVNAEGYRILYNVEVAQAAINLLTSAEKKAELQQRLDVVSTAIQSTYSEQTTLAVSQQ</sequence>
<dbReference type="Proteomes" id="UP001596110">
    <property type="component" value="Unassembled WGS sequence"/>
</dbReference>
<keyword evidence="4" id="KW-0175">Coiled coil</keyword>
<organism evidence="6 7">
    <name type="scientific">Streptococcus caledonicus</name>
    <dbReference type="NCBI Taxonomy" id="2614158"/>
    <lineage>
        <taxon>Bacteria</taxon>
        <taxon>Bacillati</taxon>
        <taxon>Bacillota</taxon>
        <taxon>Bacilli</taxon>
        <taxon>Lactobacillales</taxon>
        <taxon>Streptococcaceae</taxon>
        <taxon>Streptococcus</taxon>
    </lineage>
</organism>
<keyword evidence="5" id="KW-1133">Transmembrane helix</keyword>
<dbReference type="InterPro" id="IPR041909">
    <property type="entry name" value="Sbi_C3_db_domIV"/>
</dbReference>
<keyword evidence="5" id="KW-0812">Transmembrane</keyword>
<keyword evidence="5" id="KW-0472">Membrane</keyword>
<evidence type="ECO:0000256" key="4">
    <source>
        <dbReference type="SAM" id="Coils"/>
    </source>
</evidence>
<feature type="coiled-coil region" evidence="4">
    <location>
        <begin position="46"/>
        <end position="115"/>
    </location>
</feature>